<proteinExistence type="predicted"/>
<comment type="caution">
    <text evidence="1">The sequence shown here is derived from an EMBL/GenBank/DDBJ whole genome shotgun (WGS) entry which is preliminary data.</text>
</comment>
<accession>A0A5N0ELG4</accession>
<evidence type="ECO:0000313" key="2">
    <source>
        <dbReference type="Proteomes" id="UP000323876"/>
    </source>
</evidence>
<organism evidence="1 2">
    <name type="scientific">Nocardia colli</name>
    <dbReference type="NCBI Taxonomy" id="2545717"/>
    <lineage>
        <taxon>Bacteria</taxon>
        <taxon>Bacillati</taxon>
        <taxon>Actinomycetota</taxon>
        <taxon>Actinomycetes</taxon>
        <taxon>Mycobacteriales</taxon>
        <taxon>Nocardiaceae</taxon>
        <taxon>Nocardia</taxon>
    </lineage>
</organism>
<keyword evidence="2" id="KW-1185">Reference proteome</keyword>
<dbReference type="Proteomes" id="UP000323876">
    <property type="component" value="Unassembled WGS sequence"/>
</dbReference>
<name>A0A5N0ELG4_9NOCA</name>
<dbReference type="OrthoDB" id="4559038at2"/>
<sequence length="97" mass="10913">MTIYANSRSMTSSVTVEWAWRAARSEPAWRLSWLPHHLTREQARAGMELAELLGRTDSVADNQEQARADALAGALGLTVQAALSVLHQRMYDRHPRD</sequence>
<evidence type="ECO:0000313" key="1">
    <source>
        <dbReference type="EMBL" id="KAA8889124.1"/>
    </source>
</evidence>
<dbReference type="RefSeq" id="WP_150401399.1">
    <property type="nucleotide sequence ID" value="NZ_VXLC01000003.1"/>
</dbReference>
<reference evidence="1 2" key="1">
    <citation type="submission" date="2019-09" db="EMBL/GenBank/DDBJ databases">
        <authorList>
            <person name="Wang X."/>
        </authorList>
    </citation>
    <scope>NUCLEOTIDE SEQUENCE [LARGE SCALE GENOMIC DNA]</scope>
    <source>
        <strain evidence="1 2">CICC 11023</strain>
    </source>
</reference>
<dbReference type="EMBL" id="VXLC01000003">
    <property type="protein sequence ID" value="KAA8889124.1"/>
    <property type="molecule type" value="Genomic_DNA"/>
</dbReference>
<dbReference type="AlphaFoldDB" id="A0A5N0ELG4"/>
<gene>
    <name evidence="1" type="ORF">F3087_09065</name>
</gene>
<protein>
    <submittedName>
        <fullName evidence="1">Uncharacterized protein</fullName>
    </submittedName>
</protein>